<organism evidence="1 2">
    <name type="scientific">[Candida] railenensis</name>
    <dbReference type="NCBI Taxonomy" id="45579"/>
    <lineage>
        <taxon>Eukaryota</taxon>
        <taxon>Fungi</taxon>
        <taxon>Dikarya</taxon>
        <taxon>Ascomycota</taxon>
        <taxon>Saccharomycotina</taxon>
        <taxon>Pichiomycetes</taxon>
        <taxon>Debaryomycetaceae</taxon>
        <taxon>Kurtzmaniella</taxon>
    </lineage>
</organism>
<dbReference type="Gene3D" id="3.40.50.150">
    <property type="entry name" value="Vaccinia Virus protein VP39"/>
    <property type="match status" value="1"/>
</dbReference>
<gene>
    <name evidence="1" type="ORF">CLIB1423_12S00122</name>
</gene>
<proteinExistence type="predicted"/>
<sequence>MSHQGAIDANIKAFHAAETYDARESMQVLSTIFTKTLLEYEQLPVDPVPVYGDAQKPTSGIDLNIIHYDKSKSPSTSLKIMDFACGTGLVMEKMVPFLPEKSEIVGIDINQAFLDSFNTKVEKLSKQYPTISVHSKNLDILDSSNEDYIKNSLEGKFDKIYCTISYHHLHNYEDITNKVATFLKPGVGKLYIIDFYNEDVERSYSDKTTSHAVQHMGGLKVEALTKAFQNAGLHQIEVAKQYEVNIWQQPGFIQNHCNDETLNKWKEGKLESKISEVEGEVFSIKASIIMAVGTKI</sequence>
<dbReference type="SUPFAM" id="SSF53335">
    <property type="entry name" value="S-adenosyl-L-methionine-dependent methyltransferases"/>
    <property type="match status" value="1"/>
</dbReference>
<name>A0A9P0QRY3_9ASCO</name>
<evidence type="ECO:0000313" key="2">
    <source>
        <dbReference type="Proteomes" id="UP000837801"/>
    </source>
</evidence>
<dbReference type="PANTHER" id="PTHR43861:SF1">
    <property type="entry name" value="TRANS-ACONITATE 2-METHYLTRANSFERASE"/>
    <property type="match status" value="1"/>
</dbReference>
<dbReference type="CDD" id="cd02440">
    <property type="entry name" value="AdoMet_MTases"/>
    <property type="match status" value="1"/>
</dbReference>
<accession>A0A9P0QRY3</accession>
<keyword evidence="2" id="KW-1185">Reference proteome</keyword>
<dbReference type="Pfam" id="PF13489">
    <property type="entry name" value="Methyltransf_23"/>
    <property type="match status" value="1"/>
</dbReference>
<dbReference type="Proteomes" id="UP000837801">
    <property type="component" value="Unassembled WGS sequence"/>
</dbReference>
<dbReference type="InterPro" id="IPR029063">
    <property type="entry name" value="SAM-dependent_MTases_sf"/>
</dbReference>
<comment type="caution">
    <text evidence="1">The sequence shown here is derived from an EMBL/GenBank/DDBJ whole genome shotgun (WGS) entry which is preliminary data.</text>
</comment>
<dbReference type="AlphaFoldDB" id="A0A9P0QRY3"/>
<dbReference type="EMBL" id="CAKXYY010000012">
    <property type="protein sequence ID" value="CAH2353661.1"/>
    <property type="molecule type" value="Genomic_DNA"/>
</dbReference>
<protein>
    <recommendedName>
        <fullName evidence="3">Methyltransferase domain-containing protein</fullName>
    </recommendedName>
</protein>
<reference evidence="1" key="1">
    <citation type="submission" date="2022-03" db="EMBL/GenBank/DDBJ databases">
        <authorList>
            <person name="Legras J.-L."/>
            <person name="Devillers H."/>
            <person name="Grondin C."/>
        </authorList>
    </citation>
    <scope>NUCLEOTIDE SEQUENCE</scope>
    <source>
        <strain evidence="1">CLIB 1423</strain>
    </source>
</reference>
<evidence type="ECO:0008006" key="3">
    <source>
        <dbReference type="Google" id="ProtNLM"/>
    </source>
</evidence>
<dbReference type="OrthoDB" id="3647at2759"/>
<evidence type="ECO:0000313" key="1">
    <source>
        <dbReference type="EMBL" id="CAH2353661.1"/>
    </source>
</evidence>
<dbReference type="PANTHER" id="PTHR43861">
    <property type="entry name" value="TRANS-ACONITATE 2-METHYLTRANSFERASE-RELATED"/>
    <property type="match status" value="1"/>
</dbReference>